<dbReference type="AlphaFoldDB" id="K1S4G3"/>
<evidence type="ECO:0000256" key="3">
    <source>
        <dbReference type="ARBA" id="ARBA00029504"/>
    </source>
</evidence>
<name>K1S4G3_9ZZZZ</name>
<accession>K1S4G3</accession>
<dbReference type="Gene3D" id="4.10.860.10">
    <property type="entry name" value="UVR domain"/>
    <property type="match status" value="1"/>
</dbReference>
<dbReference type="SUPFAM" id="SSF46600">
    <property type="entry name" value="C-terminal UvrC-binding domain of UvrB"/>
    <property type="match status" value="1"/>
</dbReference>
<evidence type="ECO:0000256" key="1">
    <source>
        <dbReference type="ARBA" id="ARBA00008533"/>
    </source>
</evidence>
<dbReference type="Pfam" id="PF02151">
    <property type="entry name" value="UVR"/>
    <property type="match status" value="1"/>
</dbReference>
<dbReference type="PROSITE" id="PS51194">
    <property type="entry name" value="HELICASE_CTER"/>
    <property type="match status" value="1"/>
</dbReference>
<dbReference type="InterPro" id="IPR004807">
    <property type="entry name" value="UvrB"/>
</dbReference>
<feature type="domain" description="UVR" evidence="4">
    <location>
        <begin position="140"/>
        <end position="175"/>
    </location>
</feature>
<dbReference type="GO" id="GO:0005524">
    <property type="term" value="F:ATP binding"/>
    <property type="evidence" value="ECO:0007669"/>
    <property type="project" value="InterPro"/>
</dbReference>
<dbReference type="GO" id="GO:0016887">
    <property type="term" value="F:ATP hydrolysis activity"/>
    <property type="evidence" value="ECO:0007669"/>
    <property type="project" value="InterPro"/>
</dbReference>
<dbReference type="InterPro" id="IPR027417">
    <property type="entry name" value="P-loop_NTPase"/>
</dbReference>
<dbReference type="InterPro" id="IPR036876">
    <property type="entry name" value="UVR_dom_sf"/>
</dbReference>
<evidence type="ECO:0000259" key="4">
    <source>
        <dbReference type="PROSITE" id="PS50151"/>
    </source>
</evidence>
<dbReference type="EMBL" id="AJWY01010437">
    <property type="protein sequence ID" value="EKC55547.1"/>
    <property type="molecule type" value="Genomic_DNA"/>
</dbReference>
<protein>
    <recommendedName>
        <fullName evidence="3">UvrABC system protein B</fullName>
    </recommendedName>
</protein>
<dbReference type="SUPFAM" id="SSF52540">
    <property type="entry name" value="P-loop containing nucleoside triphosphate hydrolases"/>
    <property type="match status" value="1"/>
</dbReference>
<evidence type="ECO:0000313" key="6">
    <source>
        <dbReference type="EMBL" id="EKC55547.1"/>
    </source>
</evidence>
<dbReference type="Pfam" id="PF12344">
    <property type="entry name" value="UvrB"/>
    <property type="match status" value="1"/>
</dbReference>
<comment type="similarity">
    <text evidence="1">Belongs to the UvrB family.</text>
</comment>
<comment type="subunit">
    <text evidence="2">Forms a heterotetramer with UvrA during the search for lesions. Interacts with UvrC in an incision complex.</text>
</comment>
<reference evidence="6" key="1">
    <citation type="journal article" date="2013" name="Environ. Microbiol.">
        <title>Microbiota from the distal guts of lean and obese adolescents exhibit partial functional redundancy besides clear differences in community structure.</title>
        <authorList>
            <person name="Ferrer M."/>
            <person name="Ruiz A."/>
            <person name="Lanza F."/>
            <person name="Haange S.B."/>
            <person name="Oberbach A."/>
            <person name="Till H."/>
            <person name="Bargiela R."/>
            <person name="Campoy C."/>
            <person name="Segura M.T."/>
            <person name="Richter M."/>
            <person name="von Bergen M."/>
            <person name="Seifert J."/>
            <person name="Suarez A."/>
        </authorList>
    </citation>
    <scope>NUCLEOTIDE SEQUENCE</scope>
</reference>
<dbReference type="GO" id="GO:0003677">
    <property type="term" value="F:DNA binding"/>
    <property type="evidence" value="ECO:0007669"/>
    <property type="project" value="InterPro"/>
</dbReference>
<dbReference type="Pfam" id="PF00271">
    <property type="entry name" value="Helicase_C"/>
    <property type="match status" value="1"/>
</dbReference>
<comment type="caution">
    <text evidence="6">The sequence shown here is derived from an EMBL/GenBank/DDBJ whole genome shotgun (WGS) entry which is preliminary data.</text>
</comment>
<gene>
    <name evidence="6" type="ORF">LEA_15290</name>
</gene>
<dbReference type="PROSITE" id="PS50151">
    <property type="entry name" value="UVR"/>
    <property type="match status" value="1"/>
</dbReference>
<dbReference type="PANTHER" id="PTHR24029:SF0">
    <property type="entry name" value="UVRABC SYSTEM PROTEIN B"/>
    <property type="match status" value="1"/>
</dbReference>
<dbReference type="InterPro" id="IPR001650">
    <property type="entry name" value="Helicase_C-like"/>
</dbReference>
<dbReference type="InterPro" id="IPR001943">
    <property type="entry name" value="UVR_dom"/>
</dbReference>
<feature type="domain" description="Helicase C-terminal" evidence="5">
    <location>
        <begin position="1"/>
        <end position="114"/>
    </location>
</feature>
<evidence type="ECO:0000256" key="2">
    <source>
        <dbReference type="ARBA" id="ARBA00026033"/>
    </source>
</evidence>
<dbReference type="GO" id="GO:0009380">
    <property type="term" value="C:excinuclease repair complex"/>
    <property type="evidence" value="ECO:0007669"/>
    <property type="project" value="InterPro"/>
</dbReference>
<organism evidence="6">
    <name type="scientific">human gut metagenome</name>
    <dbReference type="NCBI Taxonomy" id="408170"/>
    <lineage>
        <taxon>unclassified sequences</taxon>
        <taxon>metagenomes</taxon>
        <taxon>organismal metagenomes</taxon>
    </lineage>
</organism>
<sequence>ERAEIIRDLRLDVFDVLVGINLLREGLDIPEITLVAILDADKEGFLRSETSLIQTIGRAARNSEGHVIMYADTITDSMRVAIEETERRRKIQQEYNEAHGITPTTIQKSVRELISVSKKIAKEEMNFKKSPESMNKAELTKLIADIQKKMEKAAADLNFEAAAEYRDKMIELKGMLRDL</sequence>
<dbReference type="PANTHER" id="PTHR24029">
    <property type="entry name" value="UVRABC SYSTEM PROTEIN B"/>
    <property type="match status" value="1"/>
</dbReference>
<evidence type="ECO:0000259" key="5">
    <source>
        <dbReference type="PROSITE" id="PS51194"/>
    </source>
</evidence>
<proteinExistence type="inferred from homology"/>
<dbReference type="GO" id="GO:0006289">
    <property type="term" value="P:nucleotide-excision repair"/>
    <property type="evidence" value="ECO:0007669"/>
    <property type="project" value="InterPro"/>
</dbReference>
<dbReference type="InterPro" id="IPR024759">
    <property type="entry name" value="UvrB_YAD/RRR_dom"/>
</dbReference>
<feature type="non-terminal residue" evidence="6">
    <location>
        <position position="1"/>
    </location>
</feature>
<dbReference type="Gene3D" id="3.40.50.300">
    <property type="entry name" value="P-loop containing nucleotide triphosphate hydrolases"/>
    <property type="match status" value="1"/>
</dbReference>